<feature type="compositionally biased region" description="Polar residues" evidence="1">
    <location>
        <begin position="147"/>
        <end position="160"/>
    </location>
</feature>
<evidence type="ECO:0000313" key="3">
    <source>
        <dbReference type="Proteomes" id="UP001500151"/>
    </source>
</evidence>
<accession>A0ABP6DZP4</accession>
<sequence length="185" mass="20780">MVGRGALDACLHDPRVDDILVVGRTPLTCAIRRSVDPGRHPADKGSDVLVCDRTRPTVPNTFQIVDKVLYQGGKFLSLNAACYSNEHARFRTSTGLMLSDTTRSDRRLPLPLRRRGRQDRLRVHPTLTDPALPQHRWQNDQSDRPFHSTSVPRASVQHLTRTVEDHQSHRSRAAARRLSGLGASR</sequence>
<keyword evidence="3" id="KW-1185">Reference proteome</keyword>
<organism evidence="2 3">
    <name type="scientific">Streptomyces vastus</name>
    <dbReference type="NCBI Taxonomy" id="285451"/>
    <lineage>
        <taxon>Bacteria</taxon>
        <taxon>Bacillati</taxon>
        <taxon>Actinomycetota</taxon>
        <taxon>Actinomycetes</taxon>
        <taxon>Kitasatosporales</taxon>
        <taxon>Streptomycetaceae</taxon>
        <taxon>Streptomyces</taxon>
    </lineage>
</organism>
<dbReference type="Proteomes" id="UP001500151">
    <property type="component" value="Unassembled WGS sequence"/>
</dbReference>
<reference evidence="3" key="1">
    <citation type="journal article" date="2019" name="Int. J. Syst. Evol. Microbiol.">
        <title>The Global Catalogue of Microorganisms (GCM) 10K type strain sequencing project: providing services to taxonomists for standard genome sequencing and annotation.</title>
        <authorList>
            <consortium name="The Broad Institute Genomics Platform"/>
            <consortium name="The Broad Institute Genome Sequencing Center for Infectious Disease"/>
            <person name="Wu L."/>
            <person name="Ma J."/>
        </authorList>
    </citation>
    <scope>NUCLEOTIDE SEQUENCE [LARGE SCALE GENOMIC DNA]</scope>
    <source>
        <strain evidence="3">JCM 4524</strain>
    </source>
</reference>
<evidence type="ECO:0000256" key="1">
    <source>
        <dbReference type="SAM" id="MobiDB-lite"/>
    </source>
</evidence>
<gene>
    <name evidence="2" type="ORF">GCM10010307_66010</name>
</gene>
<feature type="region of interest" description="Disordered" evidence="1">
    <location>
        <begin position="107"/>
        <end position="185"/>
    </location>
</feature>
<feature type="compositionally biased region" description="Basic and acidic residues" evidence="1">
    <location>
        <begin position="137"/>
        <end position="146"/>
    </location>
</feature>
<name>A0ABP6DZP4_9ACTN</name>
<proteinExistence type="predicted"/>
<protein>
    <submittedName>
        <fullName evidence="2">Uncharacterized protein</fullName>
    </submittedName>
</protein>
<dbReference type="EMBL" id="BAAASJ010000104">
    <property type="protein sequence ID" value="GAA2654107.1"/>
    <property type="molecule type" value="Genomic_DNA"/>
</dbReference>
<evidence type="ECO:0000313" key="2">
    <source>
        <dbReference type="EMBL" id="GAA2654107.1"/>
    </source>
</evidence>
<comment type="caution">
    <text evidence="2">The sequence shown here is derived from an EMBL/GenBank/DDBJ whole genome shotgun (WGS) entry which is preliminary data.</text>
</comment>
<feature type="compositionally biased region" description="Low complexity" evidence="1">
    <location>
        <begin position="176"/>
        <end position="185"/>
    </location>
</feature>